<evidence type="ECO:0000313" key="2">
    <source>
        <dbReference type="EMBL" id="MPC41050.1"/>
    </source>
</evidence>
<organism evidence="2 3">
    <name type="scientific">Portunus trituberculatus</name>
    <name type="common">Swimming crab</name>
    <name type="synonym">Neptunus trituberculatus</name>
    <dbReference type="NCBI Taxonomy" id="210409"/>
    <lineage>
        <taxon>Eukaryota</taxon>
        <taxon>Metazoa</taxon>
        <taxon>Ecdysozoa</taxon>
        <taxon>Arthropoda</taxon>
        <taxon>Crustacea</taxon>
        <taxon>Multicrustacea</taxon>
        <taxon>Malacostraca</taxon>
        <taxon>Eumalacostraca</taxon>
        <taxon>Eucarida</taxon>
        <taxon>Decapoda</taxon>
        <taxon>Pleocyemata</taxon>
        <taxon>Brachyura</taxon>
        <taxon>Eubrachyura</taxon>
        <taxon>Portunoidea</taxon>
        <taxon>Portunidae</taxon>
        <taxon>Portuninae</taxon>
        <taxon>Portunus</taxon>
    </lineage>
</organism>
<gene>
    <name evidence="2" type="ORF">E2C01_034631</name>
</gene>
<accession>A0A5B7F131</accession>
<proteinExistence type="predicted"/>
<comment type="caution">
    <text evidence="2">The sequence shown here is derived from an EMBL/GenBank/DDBJ whole genome shotgun (WGS) entry which is preliminary data.</text>
</comment>
<reference evidence="2 3" key="1">
    <citation type="submission" date="2019-05" db="EMBL/GenBank/DDBJ databases">
        <title>Another draft genome of Portunus trituberculatus and its Hox gene families provides insights of decapod evolution.</title>
        <authorList>
            <person name="Jeong J.-H."/>
            <person name="Song I."/>
            <person name="Kim S."/>
            <person name="Choi T."/>
            <person name="Kim D."/>
            <person name="Ryu S."/>
            <person name="Kim W."/>
        </authorList>
    </citation>
    <scope>NUCLEOTIDE SEQUENCE [LARGE SCALE GENOMIC DNA]</scope>
    <source>
        <tissue evidence="2">Muscle</tissue>
    </source>
</reference>
<evidence type="ECO:0000313" key="3">
    <source>
        <dbReference type="Proteomes" id="UP000324222"/>
    </source>
</evidence>
<dbReference type="Proteomes" id="UP000324222">
    <property type="component" value="Unassembled WGS sequence"/>
</dbReference>
<name>A0A5B7F131_PORTR</name>
<dbReference type="AlphaFoldDB" id="A0A5B7F131"/>
<feature type="region of interest" description="Disordered" evidence="1">
    <location>
        <begin position="1"/>
        <end position="29"/>
    </location>
</feature>
<evidence type="ECO:0000256" key="1">
    <source>
        <dbReference type="SAM" id="MobiDB-lite"/>
    </source>
</evidence>
<protein>
    <submittedName>
        <fullName evidence="2">Uncharacterized protein</fullName>
    </submittedName>
</protein>
<keyword evidence="3" id="KW-1185">Reference proteome</keyword>
<dbReference type="EMBL" id="VSRR010004905">
    <property type="protein sequence ID" value="MPC41050.1"/>
    <property type="molecule type" value="Genomic_DNA"/>
</dbReference>
<feature type="compositionally biased region" description="Basic residues" evidence="1">
    <location>
        <begin position="16"/>
        <end position="27"/>
    </location>
</feature>
<sequence>MPNGGDARVQEGRQAKGSKKMGKKKAHSIASSLRVIKSYPKEREKCLDTSLLTHSLRCVALVVGPHMAHEDRAPLVAHNAIA</sequence>